<evidence type="ECO:0000313" key="1">
    <source>
        <dbReference type="EnsemblMetazoa" id="G21155.4:cds"/>
    </source>
</evidence>
<organism evidence="1 2">
    <name type="scientific">Magallana gigas</name>
    <name type="common">Pacific oyster</name>
    <name type="synonym">Crassostrea gigas</name>
    <dbReference type="NCBI Taxonomy" id="29159"/>
    <lineage>
        <taxon>Eukaryota</taxon>
        <taxon>Metazoa</taxon>
        <taxon>Spiralia</taxon>
        <taxon>Lophotrochozoa</taxon>
        <taxon>Mollusca</taxon>
        <taxon>Bivalvia</taxon>
        <taxon>Autobranchia</taxon>
        <taxon>Pteriomorphia</taxon>
        <taxon>Ostreida</taxon>
        <taxon>Ostreoidea</taxon>
        <taxon>Ostreidae</taxon>
        <taxon>Magallana</taxon>
    </lineage>
</organism>
<keyword evidence="2" id="KW-1185">Reference proteome</keyword>
<dbReference type="EnsemblMetazoa" id="G21155.2">
    <property type="protein sequence ID" value="G21155.2:cds"/>
    <property type="gene ID" value="G21155"/>
</dbReference>
<dbReference type="EnsemblMetazoa" id="G21155.4">
    <property type="protein sequence ID" value="G21155.4:cds"/>
    <property type="gene ID" value="G21155"/>
</dbReference>
<name>A0A8W8JVD5_MAGGI</name>
<dbReference type="Proteomes" id="UP000005408">
    <property type="component" value="Unassembled WGS sequence"/>
</dbReference>
<proteinExistence type="predicted"/>
<accession>A0A8W8JVD5</accession>
<protein>
    <submittedName>
        <fullName evidence="1">Uncharacterized protein</fullName>
    </submittedName>
</protein>
<sequence>TMKGCVIFYSVVIQFIPDTIGVMVNSPCTKTSDWSKYNIRCPINHTIYIARHVIEDGFHRLIFPSLECSAKDGFYCGVELPTSNTNLKRYHILDSAVHICNGRNECTLTKKYFLEAEAAIKKFCNASLRTELQEATFRQSIEYECIQDSRIMDMCLEDIENRHFYQPWYLKVSGADCTCNITGPVLRVKILQTMSVKILIQSNDSNLLEHQHIDVGLYGIDIPVQADNLIIRIQEGSNNGLVLMKVLSKEN</sequence>
<reference evidence="1" key="1">
    <citation type="submission" date="2022-08" db="UniProtKB">
        <authorList>
            <consortium name="EnsemblMetazoa"/>
        </authorList>
    </citation>
    <scope>IDENTIFICATION</scope>
    <source>
        <strain evidence="1">05x7-T-G4-1.051#20</strain>
    </source>
</reference>
<dbReference type="AlphaFoldDB" id="A0A8W8JVD5"/>
<evidence type="ECO:0000313" key="2">
    <source>
        <dbReference type="Proteomes" id="UP000005408"/>
    </source>
</evidence>